<sequence>MATRSPTFSSSTRDSELKTKSRKRVVVYDPQSGNVDIRPERKVLETESTGNRSYQPLQFPKHNKSVSLYIEHHDDTKLKTEADASESDRFLARLTLDHLSPMNRARLWFGLISTLYVAVGPQSSSTVFK</sequence>
<organism evidence="2 3">
    <name type="scientific">Didymella heteroderae</name>
    <dbReference type="NCBI Taxonomy" id="1769908"/>
    <lineage>
        <taxon>Eukaryota</taxon>
        <taxon>Fungi</taxon>
        <taxon>Dikarya</taxon>
        <taxon>Ascomycota</taxon>
        <taxon>Pezizomycotina</taxon>
        <taxon>Dothideomycetes</taxon>
        <taxon>Pleosporomycetidae</taxon>
        <taxon>Pleosporales</taxon>
        <taxon>Pleosporineae</taxon>
        <taxon>Didymellaceae</taxon>
        <taxon>Didymella</taxon>
    </lineage>
</organism>
<comment type="caution">
    <text evidence="2">The sequence shown here is derived from an EMBL/GenBank/DDBJ whole genome shotgun (WGS) entry which is preliminary data.</text>
</comment>
<keyword evidence="3" id="KW-1185">Reference proteome</keyword>
<evidence type="ECO:0000313" key="2">
    <source>
        <dbReference type="EMBL" id="KAF3040508.1"/>
    </source>
</evidence>
<gene>
    <name evidence="2" type="ORF">E8E12_007247</name>
</gene>
<feature type="region of interest" description="Disordered" evidence="1">
    <location>
        <begin position="1"/>
        <end position="57"/>
    </location>
</feature>
<accession>A0A9P4WSB4</accession>
<dbReference type="Proteomes" id="UP000758155">
    <property type="component" value="Unassembled WGS sequence"/>
</dbReference>
<proteinExistence type="predicted"/>
<protein>
    <submittedName>
        <fullName evidence="2">Uncharacterized protein</fullName>
    </submittedName>
</protein>
<dbReference type="EMBL" id="SWKV01000025">
    <property type="protein sequence ID" value="KAF3040508.1"/>
    <property type="molecule type" value="Genomic_DNA"/>
</dbReference>
<name>A0A9P4WSB4_9PLEO</name>
<dbReference type="OrthoDB" id="5408618at2759"/>
<feature type="compositionally biased region" description="Polar residues" evidence="1">
    <location>
        <begin position="46"/>
        <end position="56"/>
    </location>
</feature>
<evidence type="ECO:0000256" key="1">
    <source>
        <dbReference type="SAM" id="MobiDB-lite"/>
    </source>
</evidence>
<dbReference type="AlphaFoldDB" id="A0A9P4WSB4"/>
<reference evidence="2" key="1">
    <citation type="submission" date="2019-04" db="EMBL/GenBank/DDBJ databases">
        <title>Sequencing of skin fungus with MAO and IRED activity.</title>
        <authorList>
            <person name="Marsaioli A.J."/>
            <person name="Bonatto J.M.C."/>
            <person name="Reis Junior O."/>
        </authorList>
    </citation>
    <scope>NUCLEOTIDE SEQUENCE</scope>
    <source>
        <strain evidence="2">28M1</strain>
    </source>
</reference>
<evidence type="ECO:0000313" key="3">
    <source>
        <dbReference type="Proteomes" id="UP000758155"/>
    </source>
</evidence>
<feature type="compositionally biased region" description="Polar residues" evidence="1">
    <location>
        <begin position="1"/>
        <end position="12"/>
    </location>
</feature>